<dbReference type="Proteomes" id="UP001566132">
    <property type="component" value="Unassembled WGS sequence"/>
</dbReference>
<evidence type="ECO:0000313" key="2">
    <source>
        <dbReference type="Proteomes" id="UP001566132"/>
    </source>
</evidence>
<dbReference type="EMBL" id="JBDJPC010000017">
    <property type="protein sequence ID" value="KAL1487853.1"/>
    <property type="molecule type" value="Genomic_DNA"/>
</dbReference>
<dbReference type="PANTHER" id="PTHR33480">
    <property type="entry name" value="SET DOMAIN-CONTAINING PROTEIN-RELATED"/>
    <property type="match status" value="1"/>
</dbReference>
<gene>
    <name evidence="1" type="ORF">ABEB36_015503</name>
</gene>
<proteinExistence type="predicted"/>
<protein>
    <submittedName>
        <fullName evidence="1">Uncharacterized protein</fullName>
    </submittedName>
</protein>
<accession>A0ABD1DZL8</accession>
<dbReference type="AlphaFoldDB" id="A0ABD1DZL8"/>
<name>A0ABD1DZL8_HYPHA</name>
<keyword evidence="2" id="KW-1185">Reference proteome</keyword>
<comment type="caution">
    <text evidence="1">The sequence shown here is derived from an EMBL/GenBank/DDBJ whole genome shotgun (WGS) entry which is preliminary data.</text>
</comment>
<reference evidence="1 2" key="1">
    <citation type="submission" date="2024-05" db="EMBL/GenBank/DDBJ databases">
        <title>Genetic variation in Jamaican populations of the coffee berry borer (Hypothenemus hampei).</title>
        <authorList>
            <person name="Errbii M."/>
            <person name="Myrie A."/>
        </authorList>
    </citation>
    <scope>NUCLEOTIDE SEQUENCE [LARGE SCALE GENOMIC DNA]</scope>
    <source>
        <strain evidence="1">JA-Hopewell-2020-01-JO</strain>
        <tissue evidence="1">Whole body</tissue>
    </source>
</reference>
<evidence type="ECO:0000313" key="1">
    <source>
        <dbReference type="EMBL" id="KAL1487853.1"/>
    </source>
</evidence>
<dbReference type="PANTHER" id="PTHR33480:SF1">
    <property type="entry name" value="TYR RECOMBINASE DOMAIN-CONTAINING PROTEIN"/>
    <property type="match status" value="1"/>
</dbReference>
<sequence length="258" mass="29167">MQEEFLQTLSESEKALTKSFKRVVTCGKGSKPVPILFSQPMQFEEVLLNTRNLYVSNENKYLFANPNTLNRYLSGYHCVKKLSERSGVSDVKLFTSTRLRKQIATILQVLNVIDNEFEQFASFMGHTKKTHANYNRAYIMRCKSEYCRLSQDIYQTAKVSKLLLAINSGKGHKYKGKTLDDIEISDDLCTDDEQNDDQTDRINPCETACANEKTDIDLEINSQSFHSKKISSCTPSGVPTAFEARGENFPEAPLLGSS</sequence>
<organism evidence="1 2">
    <name type="scientific">Hypothenemus hampei</name>
    <name type="common">Coffee berry borer</name>
    <dbReference type="NCBI Taxonomy" id="57062"/>
    <lineage>
        <taxon>Eukaryota</taxon>
        <taxon>Metazoa</taxon>
        <taxon>Ecdysozoa</taxon>
        <taxon>Arthropoda</taxon>
        <taxon>Hexapoda</taxon>
        <taxon>Insecta</taxon>
        <taxon>Pterygota</taxon>
        <taxon>Neoptera</taxon>
        <taxon>Endopterygota</taxon>
        <taxon>Coleoptera</taxon>
        <taxon>Polyphaga</taxon>
        <taxon>Cucujiformia</taxon>
        <taxon>Curculionidae</taxon>
        <taxon>Scolytinae</taxon>
        <taxon>Hypothenemus</taxon>
    </lineage>
</organism>